<dbReference type="Proteomes" id="UP001381693">
    <property type="component" value="Unassembled WGS sequence"/>
</dbReference>
<sequence>MFSITHPTVCFLESKLIIEQFACLKVANTNIASPWGDEDKLTATSQTNEDPFGSPFSAMNANIGKGGEDSPWLQDAFGSEKFGDSSVSSKGDPFSAASGEPDPFGGDYDPFKDQGFADADKFSWDDEPDPFTTLPGNKNNSSVSASENVFNNSSEKKNNDPFAFNINDDVNANVFSGGLSSTDDLSAGFNSDNKNKGGSNSRSKSVIGDPFASQVKAPIPVRSKTSLGAPIGSDFDFDPFSTSKLTPADAIMKSKSNEDLLNENFSGGIWGTNKSNAMTNRTSPFGSSSNFSEPFSKGITQGSSYNVNEDEQLAWAAQESLRFEDARKQQEEQERAELEFALALSRSIAQTGGQSQSSRSPSTGL</sequence>
<evidence type="ECO:0000313" key="2">
    <source>
        <dbReference type="EMBL" id="KAK7008169.1"/>
    </source>
</evidence>
<dbReference type="AlphaFoldDB" id="A0AAN8WG92"/>
<accession>A0AAN8WG92</accession>
<reference evidence="2 3" key="1">
    <citation type="submission" date="2023-11" db="EMBL/GenBank/DDBJ databases">
        <title>Halocaridina rubra genome assembly.</title>
        <authorList>
            <person name="Smith C."/>
        </authorList>
    </citation>
    <scope>NUCLEOTIDE SEQUENCE [LARGE SCALE GENOMIC DNA]</scope>
    <source>
        <strain evidence="2">EP-1</strain>
        <tissue evidence="2">Whole</tissue>
    </source>
</reference>
<evidence type="ECO:0000256" key="1">
    <source>
        <dbReference type="SAM" id="MobiDB-lite"/>
    </source>
</evidence>
<evidence type="ECO:0008006" key="4">
    <source>
        <dbReference type="Google" id="ProtNLM"/>
    </source>
</evidence>
<protein>
    <recommendedName>
        <fullName evidence="4">Epidermal growth factor receptor substrate 15</fullName>
    </recommendedName>
</protein>
<feature type="region of interest" description="Disordered" evidence="1">
    <location>
        <begin position="185"/>
        <end position="238"/>
    </location>
</feature>
<organism evidence="2 3">
    <name type="scientific">Halocaridina rubra</name>
    <name type="common">Hawaiian red shrimp</name>
    <dbReference type="NCBI Taxonomy" id="373956"/>
    <lineage>
        <taxon>Eukaryota</taxon>
        <taxon>Metazoa</taxon>
        <taxon>Ecdysozoa</taxon>
        <taxon>Arthropoda</taxon>
        <taxon>Crustacea</taxon>
        <taxon>Multicrustacea</taxon>
        <taxon>Malacostraca</taxon>
        <taxon>Eumalacostraca</taxon>
        <taxon>Eucarida</taxon>
        <taxon>Decapoda</taxon>
        <taxon>Pleocyemata</taxon>
        <taxon>Caridea</taxon>
        <taxon>Atyoidea</taxon>
        <taxon>Atyidae</taxon>
        <taxon>Halocaridina</taxon>
    </lineage>
</organism>
<proteinExistence type="predicted"/>
<gene>
    <name evidence="2" type="ORF">SK128_028558</name>
</gene>
<comment type="caution">
    <text evidence="2">The sequence shown here is derived from an EMBL/GenBank/DDBJ whole genome shotgun (WGS) entry which is preliminary data.</text>
</comment>
<name>A0AAN8WG92_HALRR</name>
<dbReference type="EMBL" id="JAXCGZ010023503">
    <property type="protein sequence ID" value="KAK7008169.1"/>
    <property type="molecule type" value="Genomic_DNA"/>
</dbReference>
<evidence type="ECO:0000313" key="3">
    <source>
        <dbReference type="Proteomes" id="UP001381693"/>
    </source>
</evidence>
<keyword evidence="3" id="KW-1185">Reference proteome</keyword>
<feature type="region of interest" description="Disordered" evidence="1">
    <location>
        <begin position="35"/>
        <end position="162"/>
    </location>
</feature>
<feature type="compositionally biased region" description="Low complexity" evidence="1">
    <location>
        <begin position="188"/>
        <end position="205"/>
    </location>
</feature>
<feature type="compositionally biased region" description="Polar residues" evidence="1">
    <location>
        <begin position="134"/>
        <end position="153"/>
    </location>
</feature>